<proteinExistence type="predicted"/>
<reference evidence="1 2" key="1">
    <citation type="journal article" date="2019" name="Commun. Biol.">
        <title>The bagworm genome reveals a unique fibroin gene that provides high tensile strength.</title>
        <authorList>
            <person name="Kono N."/>
            <person name="Nakamura H."/>
            <person name="Ohtoshi R."/>
            <person name="Tomita M."/>
            <person name="Numata K."/>
            <person name="Arakawa K."/>
        </authorList>
    </citation>
    <scope>NUCLEOTIDE SEQUENCE [LARGE SCALE GENOMIC DNA]</scope>
</reference>
<evidence type="ECO:0000313" key="1">
    <source>
        <dbReference type="EMBL" id="GBP36840.1"/>
    </source>
</evidence>
<dbReference type="EMBL" id="BGZK01000324">
    <property type="protein sequence ID" value="GBP36840.1"/>
    <property type="molecule type" value="Genomic_DNA"/>
</dbReference>
<keyword evidence="2" id="KW-1185">Reference proteome</keyword>
<gene>
    <name evidence="1" type="ORF">EVAR_96086_1</name>
</gene>
<dbReference type="Proteomes" id="UP000299102">
    <property type="component" value="Unassembled WGS sequence"/>
</dbReference>
<accession>A0A4C1VE68</accession>
<organism evidence="1 2">
    <name type="scientific">Eumeta variegata</name>
    <name type="common">Bagworm moth</name>
    <name type="synonym">Eumeta japonica</name>
    <dbReference type="NCBI Taxonomy" id="151549"/>
    <lineage>
        <taxon>Eukaryota</taxon>
        <taxon>Metazoa</taxon>
        <taxon>Ecdysozoa</taxon>
        <taxon>Arthropoda</taxon>
        <taxon>Hexapoda</taxon>
        <taxon>Insecta</taxon>
        <taxon>Pterygota</taxon>
        <taxon>Neoptera</taxon>
        <taxon>Endopterygota</taxon>
        <taxon>Lepidoptera</taxon>
        <taxon>Glossata</taxon>
        <taxon>Ditrysia</taxon>
        <taxon>Tineoidea</taxon>
        <taxon>Psychidae</taxon>
        <taxon>Oiketicinae</taxon>
        <taxon>Eumeta</taxon>
    </lineage>
</organism>
<evidence type="ECO:0000313" key="2">
    <source>
        <dbReference type="Proteomes" id="UP000299102"/>
    </source>
</evidence>
<sequence>MILRIGTKKKNHRLGLFILRDKIGSRDKQACEPLNSRWSSPLPMDTRNPKKVISVFPAAARVWYLTCQATPFS</sequence>
<protein>
    <submittedName>
        <fullName evidence="1">Uncharacterized protein</fullName>
    </submittedName>
</protein>
<name>A0A4C1VE68_EUMVA</name>
<dbReference type="AlphaFoldDB" id="A0A4C1VE68"/>
<comment type="caution">
    <text evidence="1">The sequence shown here is derived from an EMBL/GenBank/DDBJ whole genome shotgun (WGS) entry which is preliminary data.</text>
</comment>